<reference evidence="3 4" key="1">
    <citation type="submission" date="2019-03" db="EMBL/GenBank/DDBJ databases">
        <title>An improved genome assembly of the fluke Schistosoma japonicum.</title>
        <authorList>
            <person name="Hu W."/>
            <person name="Luo F."/>
            <person name="Yin M."/>
            <person name="Mo X."/>
            <person name="Sun C."/>
            <person name="Wu Q."/>
            <person name="Zhu B."/>
            <person name="Xiang M."/>
            <person name="Wang J."/>
            <person name="Wang Y."/>
            <person name="Zhang T."/>
            <person name="Xu B."/>
            <person name="Zheng H."/>
            <person name="Feng Z."/>
        </authorList>
    </citation>
    <scope>NUCLEOTIDE SEQUENCE [LARGE SCALE GENOMIC DNA]</scope>
    <source>
        <strain evidence="3">HuSjv2</strain>
        <tissue evidence="3">Worms</tissue>
    </source>
</reference>
<feature type="region of interest" description="Disordered" evidence="2">
    <location>
        <begin position="1"/>
        <end position="21"/>
    </location>
</feature>
<keyword evidence="1" id="KW-0175">Coiled coil</keyword>
<feature type="compositionally biased region" description="Polar residues" evidence="2">
    <location>
        <begin position="925"/>
        <end position="958"/>
    </location>
</feature>
<feature type="region of interest" description="Disordered" evidence="2">
    <location>
        <begin position="50"/>
        <end position="87"/>
    </location>
</feature>
<feature type="compositionally biased region" description="Polar residues" evidence="2">
    <location>
        <begin position="1455"/>
        <end position="1467"/>
    </location>
</feature>
<keyword evidence="4" id="KW-1185">Reference proteome</keyword>
<evidence type="ECO:0000313" key="3">
    <source>
        <dbReference type="EMBL" id="TNN11530.1"/>
    </source>
</evidence>
<feature type="compositionally biased region" description="Low complexity" evidence="2">
    <location>
        <begin position="113"/>
        <end position="122"/>
    </location>
</feature>
<organism evidence="3 4">
    <name type="scientific">Schistosoma japonicum</name>
    <name type="common">Blood fluke</name>
    <dbReference type="NCBI Taxonomy" id="6182"/>
    <lineage>
        <taxon>Eukaryota</taxon>
        <taxon>Metazoa</taxon>
        <taxon>Spiralia</taxon>
        <taxon>Lophotrochozoa</taxon>
        <taxon>Platyhelminthes</taxon>
        <taxon>Trematoda</taxon>
        <taxon>Digenea</taxon>
        <taxon>Strigeidida</taxon>
        <taxon>Schistosomatoidea</taxon>
        <taxon>Schistosomatidae</taxon>
        <taxon>Schistosoma</taxon>
    </lineage>
</organism>
<dbReference type="PANTHER" id="PTHR12784:SF28">
    <property type="entry name" value="PROTEIN SICKIE"/>
    <property type="match status" value="1"/>
</dbReference>
<dbReference type="GO" id="GO:0022008">
    <property type="term" value="P:neurogenesis"/>
    <property type="evidence" value="ECO:0007669"/>
    <property type="project" value="InterPro"/>
</dbReference>
<evidence type="ECO:0000256" key="1">
    <source>
        <dbReference type="SAM" id="Coils"/>
    </source>
</evidence>
<evidence type="ECO:0000313" key="4">
    <source>
        <dbReference type="Proteomes" id="UP000311919"/>
    </source>
</evidence>
<feature type="non-terminal residue" evidence="3">
    <location>
        <position position="1"/>
    </location>
</feature>
<dbReference type="InterPro" id="IPR039041">
    <property type="entry name" value="Nav/unc-53"/>
</dbReference>
<comment type="caution">
    <text evidence="3">The sequence shown here is derived from an EMBL/GenBank/DDBJ whole genome shotgun (WGS) entry which is preliminary data.</text>
</comment>
<protein>
    <submittedName>
        <fullName evidence="3">Neuron navigator 2</fullName>
    </submittedName>
</protein>
<feature type="region of interest" description="Disordered" evidence="2">
    <location>
        <begin position="921"/>
        <end position="958"/>
    </location>
</feature>
<dbReference type="OrthoDB" id="2161974at2759"/>
<feature type="region of interest" description="Disordered" evidence="2">
    <location>
        <begin position="113"/>
        <end position="156"/>
    </location>
</feature>
<feature type="compositionally biased region" description="Polar residues" evidence="2">
    <location>
        <begin position="127"/>
        <end position="140"/>
    </location>
</feature>
<proteinExistence type="predicted"/>
<feature type="region of interest" description="Disordered" evidence="2">
    <location>
        <begin position="1548"/>
        <end position="1570"/>
    </location>
</feature>
<feature type="compositionally biased region" description="Basic residues" evidence="2">
    <location>
        <begin position="50"/>
        <end position="64"/>
    </location>
</feature>
<feature type="region of interest" description="Disordered" evidence="2">
    <location>
        <begin position="608"/>
        <end position="632"/>
    </location>
</feature>
<feature type="compositionally biased region" description="Polar residues" evidence="2">
    <location>
        <begin position="609"/>
        <end position="632"/>
    </location>
</feature>
<dbReference type="EMBL" id="SKCS01000288">
    <property type="protein sequence ID" value="TNN11530.1"/>
    <property type="molecule type" value="Genomic_DNA"/>
</dbReference>
<sequence length="1570" mass="174070">DLQQQNSLSEHKSAPVGIGYSNKSNICQFKASSFERSKLKSVSDLIIKPSKTKSIHQQNHHQKQRNSPSPKISAPNKISPSDTEKSKLQNSYFLTNLPPKSLLEKTINISTSTGSISPSGIPMPRQLNLNQHSNTNLHNISSSSSSRTKESPTKIDRMPYLNFPPQSQPTVDNHVIVNHPVNNITCSNSNNMNNNENIYNTNVHSRALSQYQNLQKHYVNSTNYEQAATTGKLHSNVHSSVMHNTGNTNHTPIITVHPQANQYFKQLTTPQEISSHINYPPVPPPHRHHYQHHHRDHSDNQTNSLKPGTNVFQCPAVTSDRSHSINPLSPSTIQSSVSNYLHDTRRYMKGNSLSEQKNNHCQLFQPLQQQPQHQTMPPQLNSHIIKTGIPYSPNDVNIPCSTADPPQPPGPPQPIYPYAQIHSNPSNVNMQHTYSPFIQPFVPPISYQQSKHQAATTGSMVTKTRPEMNVAIVTTTATAVSTTNNLEHRYPPYISSQTQNVNEIIHPSSDIHPNHLSSHSCISNSIQSTVTTTTTSVGAGIAITVPALSSPSNTITLAATNAVNSSVSTNCNQFIPSYHSNRTSRKSLVANTEQRRKARELYVALKQRYPSNSQSNTNNVISHQQHSNDDTSQTLELNTTLKSRNENQHEPINVLQQQYVKVGLIKQDGQLDNDEQTDKTISKQSLQQHFQSSISQKNELIPCTEGTKLRIGPSKLDEINQVKDNPAVSKTLNTSNNDTLKQYQMIGNIRRLNDDADVKASSLNDSNSTIQTCGYQSDGGLEFANYFKTNNNNSSLDYSMKQSHLTLPFQTKQQSDMQYQLRNSNIIGSLPRNLHSPYFNNQSQMINLNSIKLSNYQISDNEQRQHQLQLQQPEENLGNYARRMHERLQEGMRAAQESLWMPDLPELNMMNRLSNSSVMNSYSSGTQLSDGTVNSSSTINTNQHTTVSKTNSGQETQLKQNELKDKTENLNKDENLNIGMCSPPQPLPLIHSTNNNNPTRLNTQTNSYSSLNSGFYNWSSSKSHDNQPILRGSNSQLIGINNKMINADGLINEYSSWDLKNGGVCSDVEDLLNQHERRLMSLSGTDGGKIGNDFGKINSASDTEEFLSSDYRIQTSMRSMNYGLSGCDLIQPSSSYNNWLRKVNNENAGDGLHNRFFIPPRLSNFDTSTPQPGRFISAAPTIPQSLLARIRRRQMDGRSSSVTNSNNNDDAERIYGIVPLSPSYLYQQLMPSTGMMMSSNSSSIRTNHDNNPNLPGTISAPPGTPIKLPYAAPASLIGTNSGFSCPDSETQLNTGVGGGGRGKTSREIQILRRKLEQAEKKVNELTTQLTTNAHVVSAFEQSLTDMSQRLQNLSNTTTKKDSELHELKATIDALRNQTEIGLLKKPPINQPCELNRSSTKDTLKQENTLTNTTNTHNSNTTGNGQASLTNSSLTTSHSSLTDVESQQSHIDKVPTNASVKSSGSNVKRNGWLRNSLGKAFRKKTSSSMNSQNDLDCSTSLQHHSAYSFNSSPQHHHSYLPPCHPSNLPQSPTMDHKGLHVTTNVCQSNSSQSFGHNNSNALSVTSNAHLN</sequence>
<feature type="region of interest" description="Disordered" evidence="2">
    <location>
        <begin position="1505"/>
        <end position="1536"/>
    </location>
</feature>
<feature type="compositionally biased region" description="Basic and acidic residues" evidence="2">
    <location>
        <begin position="147"/>
        <end position="156"/>
    </location>
</feature>
<dbReference type="PANTHER" id="PTHR12784">
    <property type="entry name" value="STEERIN"/>
    <property type="match status" value="1"/>
</dbReference>
<name>A0A4Z2D5U5_SCHJA</name>
<feature type="region of interest" description="Disordered" evidence="2">
    <location>
        <begin position="1387"/>
        <end position="1470"/>
    </location>
</feature>
<gene>
    <name evidence="3" type="ORF">EWB00_004481</name>
</gene>
<dbReference type="STRING" id="6182.A0A4Z2D5U5"/>
<accession>A0A4Z2D5U5</accession>
<feature type="non-terminal residue" evidence="3">
    <location>
        <position position="1570"/>
    </location>
</feature>
<evidence type="ECO:0000256" key="2">
    <source>
        <dbReference type="SAM" id="MobiDB-lite"/>
    </source>
</evidence>
<feature type="coiled-coil region" evidence="1">
    <location>
        <begin position="1301"/>
        <end position="1356"/>
    </location>
</feature>
<feature type="compositionally biased region" description="Low complexity" evidence="2">
    <location>
        <begin position="1407"/>
        <end position="1441"/>
    </location>
</feature>
<dbReference type="Proteomes" id="UP000311919">
    <property type="component" value="Unassembled WGS sequence"/>
</dbReference>
<feature type="compositionally biased region" description="Polar residues" evidence="2">
    <location>
        <begin position="65"/>
        <end position="81"/>
    </location>
</feature>